<dbReference type="AlphaFoldDB" id="A0A6B0YXY5"/>
<dbReference type="PANTHER" id="PTHR34387:SF2">
    <property type="entry name" value="SLR1258 PROTEIN"/>
    <property type="match status" value="1"/>
</dbReference>
<dbReference type="EMBL" id="VXRG01000134">
    <property type="protein sequence ID" value="MXY95055.1"/>
    <property type="molecule type" value="Genomic_DNA"/>
</dbReference>
<protein>
    <submittedName>
        <fullName evidence="1">DUF541 domain-containing protein</fullName>
    </submittedName>
</protein>
<sequence>MGRHAMTQTNPFRLAVDAGMILVFTLTALFALSSATIPVLAGGGPPASTGTHTLTAAGAEPLGLEPNTATAVIGMEVLRPTVKEAVSDAQAVMTDVWDALRAGNIAEADIQAGHFSIYSDRFGPDGVLHEDRMYYHATNTVFITIRDLDSIDAVLDAVIDAGASNIYSVDFTLPVPAAETGTHAGAGHRLGQK</sequence>
<dbReference type="Gene3D" id="3.30.70.2970">
    <property type="entry name" value="Protein of unknown function (DUF541), domain 2"/>
    <property type="match status" value="1"/>
</dbReference>
<dbReference type="InterPro" id="IPR007497">
    <property type="entry name" value="SIMPL/DUF541"/>
</dbReference>
<dbReference type="Pfam" id="PF04402">
    <property type="entry name" value="SIMPL"/>
    <property type="match status" value="1"/>
</dbReference>
<dbReference type="GO" id="GO:0006974">
    <property type="term" value="P:DNA damage response"/>
    <property type="evidence" value="ECO:0007669"/>
    <property type="project" value="TreeGrafter"/>
</dbReference>
<comment type="caution">
    <text evidence="1">The sequence shown here is derived from an EMBL/GenBank/DDBJ whole genome shotgun (WGS) entry which is preliminary data.</text>
</comment>
<name>A0A6B0YXY5_9CHLR</name>
<dbReference type="PANTHER" id="PTHR34387">
    <property type="entry name" value="SLR1258 PROTEIN"/>
    <property type="match status" value="1"/>
</dbReference>
<gene>
    <name evidence="1" type="ORF">F4Y42_16565</name>
</gene>
<evidence type="ECO:0000313" key="1">
    <source>
        <dbReference type="EMBL" id="MXY95055.1"/>
    </source>
</evidence>
<reference evidence="1" key="1">
    <citation type="submission" date="2019-09" db="EMBL/GenBank/DDBJ databases">
        <title>Characterisation of the sponge microbiome using genome-centric metagenomics.</title>
        <authorList>
            <person name="Engelberts J.P."/>
            <person name="Robbins S.J."/>
            <person name="De Goeij J.M."/>
            <person name="Aranda M."/>
            <person name="Bell S.C."/>
            <person name="Webster N.S."/>
        </authorList>
    </citation>
    <scope>NUCLEOTIDE SEQUENCE</scope>
    <source>
        <strain evidence="1">SB0664_bin_27</strain>
    </source>
</reference>
<dbReference type="InterPro" id="IPR052022">
    <property type="entry name" value="26kDa_periplasmic_antigen"/>
</dbReference>
<accession>A0A6B0YXY5</accession>
<organism evidence="1">
    <name type="scientific">Caldilineaceae bacterium SB0664_bin_27</name>
    <dbReference type="NCBI Taxonomy" id="2605260"/>
    <lineage>
        <taxon>Bacteria</taxon>
        <taxon>Bacillati</taxon>
        <taxon>Chloroflexota</taxon>
        <taxon>Caldilineae</taxon>
        <taxon>Caldilineales</taxon>
        <taxon>Caldilineaceae</taxon>
    </lineage>
</organism>
<proteinExistence type="predicted"/>